<feature type="compositionally biased region" description="Basic residues" evidence="1">
    <location>
        <begin position="134"/>
        <end position="156"/>
    </location>
</feature>
<evidence type="ECO:0000256" key="2">
    <source>
        <dbReference type="SAM" id="SignalP"/>
    </source>
</evidence>
<name>A0A023FXQ7_AMBPA</name>
<accession>A0A023FXQ7</accession>
<evidence type="ECO:0000313" key="3">
    <source>
        <dbReference type="EMBL" id="JAC26651.1"/>
    </source>
</evidence>
<feature type="region of interest" description="Disordered" evidence="1">
    <location>
        <begin position="93"/>
        <end position="164"/>
    </location>
</feature>
<keyword evidence="2" id="KW-0732">Signal</keyword>
<evidence type="ECO:0000256" key="1">
    <source>
        <dbReference type="SAM" id="MobiDB-lite"/>
    </source>
</evidence>
<reference evidence="3" key="1">
    <citation type="submission" date="2014-03" db="EMBL/GenBank/DDBJ databases">
        <title>The sialotranscriptome of Amblyomma triste, Amblyomma parvum and Amblyomma cajennense ticks, uncovered by 454-based RNA-seq.</title>
        <authorList>
            <person name="Garcia G.R."/>
            <person name="Gardinassi L.G."/>
            <person name="Ribeiro J.M."/>
            <person name="Anatrielo E."/>
            <person name="Ferreira B.R."/>
            <person name="Moreira H.N."/>
            <person name="Mafra C."/>
            <person name="Olegario M.M."/>
            <person name="Szabo P.J."/>
            <person name="Miranda-Santos I.K."/>
            <person name="Maruyama S.R."/>
        </authorList>
    </citation>
    <scope>NUCLEOTIDE SEQUENCE</scope>
    <source>
        <strain evidence="3">Araguapaz</strain>
        <tissue evidence="3">Salivary glands</tissue>
    </source>
</reference>
<feature type="chain" id="PRO_5001517753" evidence="2">
    <location>
        <begin position="21"/>
        <end position="164"/>
    </location>
</feature>
<sequence>MAILGLLCVFFLQALHNSEGTPRGCLPKKPEKEVVDNCNYYCLLEGSSGWFMGYYVNGTKCKYSDHDDGVCLDIPDKEGCHPANSPDVEEFFQHTSSTDTIATTLPPPKPTTTKEANYTKVPEQTTKPTETNKPKRTKKPKCTTKKPKKKKSKKNRTTTPPPEW</sequence>
<organism evidence="3">
    <name type="scientific">Amblyomma parvum</name>
    <name type="common">South American tick</name>
    <dbReference type="NCBI Taxonomy" id="251391"/>
    <lineage>
        <taxon>Eukaryota</taxon>
        <taxon>Metazoa</taxon>
        <taxon>Ecdysozoa</taxon>
        <taxon>Arthropoda</taxon>
        <taxon>Chelicerata</taxon>
        <taxon>Arachnida</taxon>
        <taxon>Acari</taxon>
        <taxon>Parasitiformes</taxon>
        <taxon>Ixodida</taxon>
        <taxon>Ixodoidea</taxon>
        <taxon>Ixodidae</taxon>
        <taxon>Amblyomminae</taxon>
        <taxon>Amblyomma</taxon>
    </lineage>
</organism>
<proteinExistence type="evidence at transcript level"/>
<dbReference type="AlphaFoldDB" id="A0A023FXQ7"/>
<feature type="compositionally biased region" description="Polar residues" evidence="1">
    <location>
        <begin position="93"/>
        <end position="102"/>
    </location>
</feature>
<protein>
    <submittedName>
        <fullName evidence="3">Putative basic tail protein</fullName>
    </submittedName>
</protein>
<dbReference type="EMBL" id="GBBL01000669">
    <property type="protein sequence ID" value="JAC26651.1"/>
    <property type="molecule type" value="mRNA"/>
</dbReference>
<feature type="signal peptide" evidence="2">
    <location>
        <begin position="1"/>
        <end position="20"/>
    </location>
</feature>